<feature type="region of interest" description="Disordered" evidence="1">
    <location>
        <begin position="77"/>
        <end position="99"/>
    </location>
</feature>
<dbReference type="AlphaFoldDB" id="A0A5D3EH69"/>
<evidence type="ECO:0000313" key="3">
    <source>
        <dbReference type="Proteomes" id="UP000324383"/>
    </source>
</evidence>
<comment type="caution">
    <text evidence="2">The sequence shown here is derived from an EMBL/GenBank/DDBJ whole genome shotgun (WGS) entry which is preliminary data.</text>
</comment>
<feature type="compositionally biased region" description="Basic and acidic residues" evidence="1">
    <location>
        <begin position="77"/>
        <end position="93"/>
    </location>
</feature>
<proteinExistence type="predicted"/>
<evidence type="ECO:0000256" key="1">
    <source>
        <dbReference type="SAM" id="MobiDB-lite"/>
    </source>
</evidence>
<sequence length="228" mass="25315">MKILATIKAALKKAGIPEKYAGKVQKLFNIESEENLETYIALFKENILPDIEEAEGSAKTAAEAAAKKAIEDYEKQHGLKDGKAIEEPKKKEDAETDDLPPAVKALVDAQSKQIAELTGVVNKLANSVTTSQKQASASALFKEAKLPEKWLSRIDVNSEKSVEDQIKELKEEWAELRQSVIDDQVETGNYRPNQYTPKERTEKEWADFMNGESDTSKDSSVASLNLDD</sequence>
<accession>A0A5D3EH69</accession>
<dbReference type="RefSeq" id="WP_148730094.1">
    <property type="nucleotide sequence ID" value="NZ_VKLW01000001.1"/>
</dbReference>
<dbReference type="Proteomes" id="UP000324383">
    <property type="component" value="Unassembled WGS sequence"/>
</dbReference>
<keyword evidence="3" id="KW-1185">Reference proteome</keyword>
<feature type="compositionally biased region" description="Basic and acidic residues" evidence="1">
    <location>
        <begin position="197"/>
        <end position="206"/>
    </location>
</feature>
<feature type="compositionally biased region" description="Polar residues" evidence="1">
    <location>
        <begin position="218"/>
        <end position="228"/>
    </location>
</feature>
<name>A0A5D3EH69_9BACE</name>
<gene>
    <name evidence="2" type="ORF">FNJ60_00395</name>
</gene>
<feature type="region of interest" description="Disordered" evidence="1">
    <location>
        <begin position="180"/>
        <end position="228"/>
    </location>
</feature>
<organism evidence="2 3">
    <name type="scientific">Bacteroides pyogenes</name>
    <dbReference type="NCBI Taxonomy" id="310300"/>
    <lineage>
        <taxon>Bacteria</taxon>
        <taxon>Pseudomonadati</taxon>
        <taxon>Bacteroidota</taxon>
        <taxon>Bacteroidia</taxon>
        <taxon>Bacteroidales</taxon>
        <taxon>Bacteroidaceae</taxon>
        <taxon>Bacteroides</taxon>
    </lineage>
</organism>
<dbReference type="EMBL" id="VKLW01000001">
    <property type="protein sequence ID" value="TYK35607.1"/>
    <property type="molecule type" value="Genomic_DNA"/>
</dbReference>
<feature type="compositionally biased region" description="Polar residues" evidence="1">
    <location>
        <begin position="186"/>
        <end position="196"/>
    </location>
</feature>
<reference evidence="2 3" key="1">
    <citation type="submission" date="2019-07" db="EMBL/GenBank/DDBJ databases">
        <title>Draft Genome Sequences of Bacteroides pyogenes Strains Isolated from the Uterus Holstein Dairy Cows with Metritis.</title>
        <authorList>
            <person name="Cunha F."/>
            <person name="Galvao K.N."/>
            <person name="Jeon S.J."/>
            <person name="Jeong K.C."/>
        </authorList>
    </citation>
    <scope>NUCLEOTIDE SEQUENCE [LARGE SCALE GENOMIC DNA]</scope>
    <source>
        <strain evidence="2 3">KG-31</strain>
    </source>
</reference>
<protein>
    <submittedName>
        <fullName evidence="2">Uncharacterized protein</fullName>
    </submittedName>
</protein>
<evidence type="ECO:0000313" key="2">
    <source>
        <dbReference type="EMBL" id="TYK35607.1"/>
    </source>
</evidence>